<dbReference type="Proteomes" id="UP000605970">
    <property type="component" value="Unassembled WGS sequence"/>
</dbReference>
<evidence type="ECO:0000313" key="2">
    <source>
        <dbReference type="EMBL" id="KAF7638114.1"/>
    </source>
</evidence>
<reference evidence="2" key="1">
    <citation type="journal article" date="2020" name="Ecol. Evol.">
        <title>Genome structure and content of the rice root-knot nematode (Meloidogyne graminicola).</title>
        <authorList>
            <person name="Phan N.T."/>
            <person name="Danchin E.G.J."/>
            <person name="Klopp C."/>
            <person name="Perfus-Barbeoch L."/>
            <person name="Kozlowski D.K."/>
            <person name="Koutsovoulos G.D."/>
            <person name="Lopez-Roques C."/>
            <person name="Bouchez O."/>
            <person name="Zahm M."/>
            <person name="Besnard G."/>
            <person name="Bellafiore S."/>
        </authorList>
    </citation>
    <scope>NUCLEOTIDE SEQUENCE</scope>
    <source>
        <strain evidence="2">VN-18</strain>
    </source>
</reference>
<organism evidence="2 3">
    <name type="scientific">Meloidogyne graminicola</name>
    <dbReference type="NCBI Taxonomy" id="189291"/>
    <lineage>
        <taxon>Eukaryota</taxon>
        <taxon>Metazoa</taxon>
        <taxon>Ecdysozoa</taxon>
        <taxon>Nematoda</taxon>
        <taxon>Chromadorea</taxon>
        <taxon>Rhabditida</taxon>
        <taxon>Tylenchina</taxon>
        <taxon>Tylenchomorpha</taxon>
        <taxon>Tylenchoidea</taxon>
        <taxon>Meloidogynidae</taxon>
        <taxon>Meloidogyninae</taxon>
        <taxon>Meloidogyne</taxon>
    </lineage>
</organism>
<sequence>MSSTSVFENPTVVPLDPVGKLQNEVKSLNGTVDGLVTQMTEMQNKMAGLEKGFNNYKEKMQNKMGGLEKGFNDYKEKTKTKIEALEKELKEVKRRSKEDKKEERPKEVSKKKNK</sequence>
<dbReference type="EMBL" id="JABEBT010000014">
    <property type="protein sequence ID" value="KAF7638114.1"/>
    <property type="molecule type" value="Genomic_DNA"/>
</dbReference>
<feature type="region of interest" description="Disordered" evidence="1">
    <location>
        <begin position="92"/>
        <end position="114"/>
    </location>
</feature>
<keyword evidence="3" id="KW-1185">Reference proteome</keyword>
<evidence type="ECO:0000313" key="3">
    <source>
        <dbReference type="Proteomes" id="UP000605970"/>
    </source>
</evidence>
<dbReference type="SUPFAM" id="SSF58100">
    <property type="entry name" value="Bacterial hemolysins"/>
    <property type="match status" value="1"/>
</dbReference>
<gene>
    <name evidence="2" type="ORF">Mgra_00002340</name>
</gene>
<protein>
    <submittedName>
        <fullName evidence="2">Uncharacterized protein</fullName>
    </submittedName>
</protein>
<dbReference type="Gene3D" id="1.20.1170.10">
    <property type="match status" value="1"/>
</dbReference>
<evidence type="ECO:0000256" key="1">
    <source>
        <dbReference type="SAM" id="MobiDB-lite"/>
    </source>
</evidence>
<comment type="caution">
    <text evidence="2">The sequence shown here is derived from an EMBL/GenBank/DDBJ whole genome shotgun (WGS) entry which is preliminary data.</text>
</comment>
<name>A0A8S9ZWJ7_9BILA</name>
<accession>A0A8S9ZWJ7</accession>
<dbReference type="AlphaFoldDB" id="A0A8S9ZWJ7"/>
<proteinExistence type="predicted"/>